<dbReference type="GO" id="GO:0030246">
    <property type="term" value="F:carbohydrate binding"/>
    <property type="evidence" value="ECO:0007669"/>
    <property type="project" value="UniProtKB-KW"/>
</dbReference>
<dbReference type="Pfam" id="PF00059">
    <property type="entry name" value="Lectin_C"/>
    <property type="match status" value="1"/>
</dbReference>
<dbReference type="PROSITE" id="PS50041">
    <property type="entry name" value="C_TYPE_LECTIN_2"/>
    <property type="match status" value="1"/>
</dbReference>
<reference evidence="5" key="2">
    <citation type="submission" date="2025-09" db="UniProtKB">
        <authorList>
            <consortium name="Ensembl"/>
        </authorList>
    </citation>
    <scope>IDENTIFICATION</scope>
</reference>
<keyword evidence="6" id="KW-1185">Reference proteome</keyword>
<evidence type="ECO:0000259" key="4">
    <source>
        <dbReference type="PROSITE" id="PS50041"/>
    </source>
</evidence>
<dbReference type="GO" id="GO:0005886">
    <property type="term" value="C:plasma membrane"/>
    <property type="evidence" value="ECO:0007669"/>
    <property type="project" value="UniProtKB-SubCell"/>
</dbReference>
<evidence type="ECO:0000256" key="1">
    <source>
        <dbReference type="ARBA" id="ARBA00004401"/>
    </source>
</evidence>
<reference evidence="5" key="1">
    <citation type="submission" date="2025-08" db="UniProtKB">
        <authorList>
            <consortium name="Ensembl"/>
        </authorList>
    </citation>
    <scope>IDENTIFICATION</scope>
</reference>
<dbReference type="Ensembl" id="ENSCSRT00000008289.1">
    <property type="protein sequence ID" value="ENSCSRP00000008017.1"/>
    <property type="gene ID" value="ENSCSRG00000005913.1"/>
</dbReference>
<dbReference type="InterPro" id="IPR033992">
    <property type="entry name" value="NKR-like_CTLD"/>
</dbReference>
<dbReference type="SMART" id="SM00034">
    <property type="entry name" value="CLECT"/>
    <property type="match status" value="1"/>
</dbReference>
<dbReference type="PANTHER" id="PTHR45710:SF35">
    <property type="entry name" value="C-TYPE LECTIN DOMAIN FAMILY 2 MEMBER D"/>
    <property type="match status" value="1"/>
</dbReference>
<sequence length="189" mass="21156">MMQDQSFVAELIWLNSGVNLISNNMSTQLQVGYSNLPIAQSDGRPCPNHATPSCPGDWIGSQGRTYPWKCFYFSQEEKNWDSSQHFCSLFNASLAVIDTQQEKDFMVRYAGLFEHWIGLRRESGQPWKWVNGTTFIPPPPFLPPIHTPPLLPPPPPSMPHPRSFPLPPRACCETAGRERGRCGSTGPTG</sequence>
<organism evidence="5 6">
    <name type="scientific">Chelydra serpentina</name>
    <name type="common">Snapping turtle</name>
    <name type="synonym">Testudo serpentina</name>
    <dbReference type="NCBI Taxonomy" id="8475"/>
    <lineage>
        <taxon>Eukaryota</taxon>
        <taxon>Metazoa</taxon>
        <taxon>Chordata</taxon>
        <taxon>Craniata</taxon>
        <taxon>Vertebrata</taxon>
        <taxon>Euteleostomi</taxon>
        <taxon>Archelosauria</taxon>
        <taxon>Testudinata</taxon>
        <taxon>Testudines</taxon>
        <taxon>Cryptodira</taxon>
        <taxon>Durocryptodira</taxon>
        <taxon>Americhelydia</taxon>
        <taxon>Chelydroidea</taxon>
        <taxon>Chelydridae</taxon>
        <taxon>Chelydra</taxon>
    </lineage>
</organism>
<dbReference type="InterPro" id="IPR050828">
    <property type="entry name" value="C-type_lectin/matrix_domain"/>
</dbReference>
<feature type="domain" description="C-type lectin" evidence="4">
    <location>
        <begin position="66"/>
        <end position="134"/>
    </location>
</feature>
<dbReference type="InterPro" id="IPR001304">
    <property type="entry name" value="C-type_lectin-like"/>
</dbReference>
<name>A0A8C3S116_CHESE</name>
<evidence type="ECO:0000256" key="3">
    <source>
        <dbReference type="SAM" id="MobiDB-lite"/>
    </source>
</evidence>
<dbReference type="AlphaFoldDB" id="A0A8C3S116"/>
<evidence type="ECO:0000313" key="5">
    <source>
        <dbReference type="Ensembl" id="ENSCSRP00000008017.1"/>
    </source>
</evidence>
<evidence type="ECO:0000313" key="6">
    <source>
        <dbReference type="Proteomes" id="UP000694403"/>
    </source>
</evidence>
<feature type="region of interest" description="Disordered" evidence="3">
    <location>
        <begin position="146"/>
        <end position="170"/>
    </location>
</feature>
<dbReference type="Gene3D" id="3.10.100.10">
    <property type="entry name" value="Mannose-Binding Protein A, subunit A"/>
    <property type="match status" value="1"/>
</dbReference>
<dbReference type="Proteomes" id="UP000694403">
    <property type="component" value="Unplaced"/>
</dbReference>
<dbReference type="InterPro" id="IPR016187">
    <property type="entry name" value="CTDL_fold"/>
</dbReference>
<accession>A0A8C3S116</accession>
<dbReference type="PANTHER" id="PTHR45710">
    <property type="entry name" value="C-TYPE LECTIN DOMAIN-CONTAINING PROTEIN 180"/>
    <property type="match status" value="1"/>
</dbReference>
<proteinExistence type="predicted"/>
<dbReference type="SUPFAM" id="SSF56436">
    <property type="entry name" value="C-type lectin-like"/>
    <property type="match status" value="1"/>
</dbReference>
<dbReference type="CDD" id="cd03593">
    <property type="entry name" value="CLECT_NK_receptors_like"/>
    <property type="match status" value="1"/>
</dbReference>
<feature type="compositionally biased region" description="Pro residues" evidence="3">
    <location>
        <begin position="146"/>
        <end position="168"/>
    </location>
</feature>
<evidence type="ECO:0000256" key="2">
    <source>
        <dbReference type="ARBA" id="ARBA00022734"/>
    </source>
</evidence>
<comment type="subcellular location">
    <subcellularLocation>
        <location evidence="1">Cell membrane</location>
        <topology evidence="1">Single-pass type II membrane protein</topology>
    </subcellularLocation>
</comment>
<protein>
    <recommendedName>
        <fullName evidence="4">C-type lectin domain-containing protein</fullName>
    </recommendedName>
</protein>
<keyword evidence="2" id="KW-0430">Lectin</keyword>
<dbReference type="InterPro" id="IPR016186">
    <property type="entry name" value="C-type_lectin-like/link_sf"/>
</dbReference>